<keyword evidence="2" id="KW-1185">Reference proteome</keyword>
<dbReference type="EMBL" id="JBJYXY010000001">
    <property type="protein sequence ID" value="MFN2974936.1"/>
    <property type="molecule type" value="Genomic_DNA"/>
</dbReference>
<reference evidence="1 2" key="1">
    <citation type="submission" date="2024-12" db="EMBL/GenBank/DDBJ databases">
        <authorList>
            <person name="Lee Y."/>
        </authorList>
    </citation>
    <scope>NUCLEOTIDE SEQUENCE [LARGE SCALE GENOMIC DNA]</scope>
    <source>
        <strain evidence="1 2">03SUJ4</strain>
    </source>
</reference>
<dbReference type="Proteomes" id="UP001634747">
    <property type="component" value="Unassembled WGS sequence"/>
</dbReference>
<protein>
    <submittedName>
        <fullName evidence="1">Uncharacterized protein</fullName>
    </submittedName>
</protein>
<name>A0ABW9KJ03_9BACT</name>
<proteinExistence type="predicted"/>
<dbReference type="RefSeq" id="WP_263413518.1">
    <property type="nucleotide sequence ID" value="NZ_BAABBH010000001.1"/>
</dbReference>
<evidence type="ECO:0000313" key="2">
    <source>
        <dbReference type="Proteomes" id="UP001634747"/>
    </source>
</evidence>
<evidence type="ECO:0000313" key="1">
    <source>
        <dbReference type="EMBL" id="MFN2974936.1"/>
    </source>
</evidence>
<accession>A0ABW9KJ03</accession>
<comment type="caution">
    <text evidence="1">The sequence shown here is derived from an EMBL/GenBank/DDBJ whole genome shotgun (WGS) entry which is preliminary data.</text>
</comment>
<gene>
    <name evidence="1" type="ORF">ACK2TP_04105</name>
</gene>
<organism evidence="1 2">
    <name type="scientific">Terriglobus aquaticus</name>
    <dbReference type="NCBI Taxonomy" id="940139"/>
    <lineage>
        <taxon>Bacteria</taxon>
        <taxon>Pseudomonadati</taxon>
        <taxon>Acidobacteriota</taxon>
        <taxon>Terriglobia</taxon>
        <taxon>Terriglobales</taxon>
        <taxon>Acidobacteriaceae</taxon>
        <taxon>Terriglobus</taxon>
    </lineage>
</organism>
<sequence>MEAQLKVVIMAFDFDLATNHYRVTFTEADGMTALPWTGRYKTQEPLYRIVNASYQPMHAESEMERKLFSTRRGMVRLRLLPGQYERLKRSRPGSQ</sequence>